<proteinExistence type="inferred from homology"/>
<dbReference type="PRINTS" id="PR00119">
    <property type="entry name" value="CATATPASE"/>
</dbReference>
<dbReference type="SUPFAM" id="SSF56784">
    <property type="entry name" value="HAD-like"/>
    <property type="match status" value="1"/>
</dbReference>
<dbReference type="SFLD" id="SFLDG00002">
    <property type="entry name" value="C1.7:_P-type_atpase_like"/>
    <property type="match status" value="1"/>
</dbReference>
<dbReference type="Gene3D" id="2.70.150.10">
    <property type="entry name" value="Calcium-transporting ATPase, cytoplasmic transduction domain A"/>
    <property type="match status" value="1"/>
</dbReference>
<accession>A0ABU0LH73</accession>
<comment type="similarity">
    <text evidence="2 9">Belongs to the cation transport ATPase (P-type) (TC 3.A.3) family. Type IB subfamily.</text>
</comment>
<evidence type="ECO:0000259" key="10">
    <source>
        <dbReference type="Pfam" id="PF00122"/>
    </source>
</evidence>
<dbReference type="SFLD" id="SFLDF00027">
    <property type="entry name" value="p-type_atpase"/>
    <property type="match status" value="1"/>
</dbReference>
<dbReference type="InterPro" id="IPR023299">
    <property type="entry name" value="ATPase_P-typ_cyto_dom_N"/>
</dbReference>
<reference evidence="11 12" key="1">
    <citation type="submission" date="2023-07" db="EMBL/GenBank/DDBJ databases">
        <title>Genomic Encyclopedia of Type Strains, Phase IV (KMG-IV): sequencing the most valuable type-strain genomes for metagenomic binning, comparative biology and taxonomic classification.</title>
        <authorList>
            <person name="Goeker M."/>
        </authorList>
    </citation>
    <scope>NUCLEOTIDE SEQUENCE [LARGE SCALE GENOMIC DNA]</scope>
    <source>
        <strain evidence="11 12">DSM 3770</strain>
    </source>
</reference>
<comment type="catalytic activity">
    <reaction evidence="8">
        <text>Zn(2+)(in) + ATP + H2O = Zn(2+)(out) + ADP + phosphate + H(+)</text>
        <dbReference type="Rhea" id="RHEA:20621"/>
        <dbReference type="ChEBI" id="CHEBI:15377"/>
        <dbReference type="ChEBI" id="CHEBI:15378"/>
        <dbReference type="ChEBI" id="CHEBI:29105"/>
        <dbReference type="ChEBI" id="CHEBI:30616"/>
        <dbReference type="ChEBI" id="CHEBI:43474"/>
        <dbReference type="ChEBI" id="CHEBI:456216"/>
        <dbReference type="EC" id="7.2.2.12"/>
    </reaction>
</comment>
<keyword evidence="9" id="KW-1003">Cell membrane</keyword>
<dbReference type="InterPro" id="IPR044492">
    <property type="entry name" value="P_typ_ATPase_HD_dom"/>
</dbReference>
<evidence type="ECO:0000256" key="7">
    <source>
        <dbReference type="ARBA" id="ARBA00039097"/>
    </source>
</evidence>
<sequence length="687" mass="73010">MSVRIVHEVPRRLRLKLGVDPHHLARAATAVRDLRGVSAVRMNAGCRALVVSYDGSADVRARILARAANPPASAPPMVQTEGSDAAPLVLSAATLVAARILPRPAAAALTYANIAPTIARGITAAIQHGLKVEVLDAIAMGLPTARGEYTTANFTRLLVELADYIESTTIERSDELLRSLLHRAPDDVWIETDDGQMLQVPFDGLKGGEHVVVSLGETIPVDGTVVRGDAYVDQSAVTGESLPIPRAPGGTALAGGIITDGRLVIRAERVGAATTTGRIARYIQDALERPAEIECVSEALADKRVGITLGSAAGVFALTRDWRRMESVFMVDYSCTVKLGTPIALKTAMFQAAKQGCLVKSGQAIELLADVDTIIFDKTGTLTHNTLQVTDVCPLNPGVDEEEALALVASLGEHTNHPIARAVVKLARQRQLAHVPHEEVNFIVGHGVEAEVDGAVIRFGSRHYLEDDENISFARQRAQVARFQAEGKSLLYAARNQKPLAMFALRDRVREETPATLARLRELGIKRIVMITGDDRAKALALGEALGLDDVFYEKQPEDKARIVAELKAAGAKVAFVGDGVNDGPALMTAHVGIAMPRAADIARATADMVLTDDRLDSLAAMVDISQSTMRLIRSNFNVAVGANSAILAAAVLGYLSPIATAALHNGTTIAVLIRSLLAGHGKPGHA</sequence>
<dbReference type="NCBIfam" id="TIGR01494">
    <property type="entry name" value="ATPase_P-type"/>
    <property type="match status" value="1"/>
</dbReference>
<protein>
    <recommendedName>
        <fullName evidence="7">P-type Zn(2+) transporter</fullName>
        <ecNumber evidence="7">7.2.2.12</ecNumber>
    </recommendedName>
</protein>
<dbReference type="SUPFAM" id="SSF81653">
    <property type="entry name" value="Calcium ATPase, transduction domain A"/>
    <property type="match status" value="1"/>
</dbReference>
<gene>
    <name evidence="11" type="ORF">QOZ94_003293</name>
</gene>
<dbReference type="Pfam" id="PF00702">
    <property type="entry name" value="Hydrolase"/>
    <property type="match status" value="1"/>
</dbReference>
<dbReference type="RefSeq" id="WP_237347698.1">
    <property type="nucleotide sequence ID" value="NZ_JABWGX010000047.1"/>
</dbReference>
<dbReference type="PANTHER" id="PTHR48085:SF5">
    <property type="entry name" value="CADMIUM_ZINC-TRANSPORTING ATPASE HMA4-RELATED"/>
    <property type="match status" value="1"/>
</dbReference>
<dbReference type="PRINTS" id="PR00120">
    <property type="entry name" value="HATPASE"/>
</dbReference>
<dbReference type="EMBL" id="JAUSVY010000008">
    <property type="protein sequence ID" value="MDQ0506482.1"/>
    <property type="molecule type" value="Genomic_DNA"/>
</dbReference>
<evidence type="ECO:0000256" key="1">
    <source>
        <dbReference type="ARBA" id="ARBA00004370"/>
    </source>
</evidence>
<evidence type="ECO:0000256" key="5">
    <source>
        <dbReference type="ARBA" id="ARBA00022989"/>
    </source>
</evidence>
<dbReference type="SFLD" id="SFLDS00003">
    <property type="entry name" value="Haloacid_Dehalogenase"/>
    <property type="match status" value="1"/>
</dbReference>
<dbReference type="InterPro" id="IPR008250">
    <property type="entry name" value="ATPase_P-typ_transduc_dom_A_sf"/>
</dbReference>
<dbReference type="InterPro" id="IPR023214">
    <property type="entry name" value="HAD_sf"/>
</dbReference>
<evidence type="ECO:0000256" key="8">
    <source>
        <dbReference type="ARBA" id="ARBA00047308"/>
    </source>
</evidence>
<keyword evidence="5" id="KW-1133">Transmembrane helix</keyword>
<keyword evidence="9" id="KW-0067">ATP-binding</keyword>
<comment type="subcellular location">
    <subcellularLocation>
        <location evidence="9">Cell membrane</location>
    </subcellularLocation>
    <subcellularLocation>
        <location evidence="1">Membrane</location>
    </subcellularLocation>
</comment>
<dbReference type="PROSITE" id="PS01229">
    <property type="entry name" value="COF_2"/>
    <property type="match status" value="1"/>
</dbReference>
<comment type="caution">
    <text evidence="11">The sequence shown here is derived from an EMBL/GenBank/DDBJ whole genome shotgun (WGS) entry which is preliminary data.</text>
</comment>
<evidence type="ECO:0000256" key="9">
    <source>
        <dbReference type="RuleBase" id="RU362081"/>
    </source>
</evidence>
<evidence type="ECO:0000313" key="12">
    <source>
        <dbReference type="Proteomes" id="UP001241747"/>
    </source>
</evidence>
<dbReference type="EC" id="7.2.2.12" evidence="7"/>
<evidence type="ECO:0000313" key="11">
    <source>
        <dbReference type="EMBL" id="MDQ0506482.1"/>
    </source>
</evidence>
<feature type="domain" description="P-type ATPase A" evidence="10">
    <location>
        <begin position="187"/>
        <end position="283"/>
    </location>
</feature>
<dbReference type="Proteomes" id="UP001241747">
    <property type="component" value="Unassembled WGS sequence"/>
</dbReference>
<dbReference type="InterPro" id="IPR051014">
    <property type="entry name" value="Cation_Transport_ATPase_IB"/>
</dbReference>
<keyword evidence="6" id="KW-0472">Membrane</keyword>
<dbReference type="Pfam" id="PF00122">
    <property type="entry name" value="E1-E2_ATPase"/>
    <property type="match status" value="1"/>
</dbReference>
<evidence type="ECO:0000256" key="4">
    <source>
        <dbReference type="ARBA" id="ARBA00022967"/>
    </source>
</evidence>
<evidence type="ECO:0000256" key="6">
    <source>
        <dbReference type="ARBA" id="ARBA00023136"/>
    </source>
</evidence>
<keyword evidence="9" id="KW-0479">Metal-binding</keyword>
<dbReference type="InterPro" id="IPR036412">
    <property type="entry name" value="HAD-like_sf"/>
</dbReference>
<keyword evidence="3" id="KW-0812">Transmembrane</keyword>
<keyword evidence="12" id="KW-1185">Reference proteome</keyword>
<keyword evidence="9" id="KW-0547">Nucleotide-binding</keyword>
<organism evidence="11 12">
    <name type="scientific">Xanthobacter agilis</name>
    <dbReference type="NCBI Taxonomy" id="47492"/>
    <lineage>
        <taxon>Bacteria</taxon>
        <taxon>Pseudomonadati</taxon>
        <taxon>Pseudomonadota</taxon>
        <taxon>Alphaproteobacteria</taxon>
        <taxon>Hyphomicrobiales</taxon>
        <taxon>Xanthobacteraceae</taxon>
        <taxon>Xanthobacter</taxon>
    </lineage>
</organism>
<dbReference type="InterPro" id="IPR001757">
    <property type="entry name" value="P_typ_ATPase"/>
</dbReference>
<dbReference type="InterPro" id="IPR018303">
    <property type="entry name" value="ATPase_P-typ_P_site"/>
</dbReference>
<dbReference type="InterPro" id="IPR027256">
    <property type="entry name" value="P-typ_ATPase_IB"/>
</dbReference>
<dbReference type="Gene3D" id="3.40.1110.10">
    <property type="entry name" value="Calcium-transporting ATPase, cytoplasmic domain N"/>
    <property type="match status" value="1"/>
</dbReference>
<dbReference type="NCBIfam" id="TIGR01525">
    <property type="entry name" value="ATPase-IB_hvy"/>
    <property type="match status" value="1"/>
</dbReference>
<dbReference type="PANTHER" id="PTHR48085">
    <property type="entry name" value="CADMIUM/ZINC-TRANSPORTING ATPASE HMA2-RELATED"/>
    <property type="match status" value="1"/>
</dbReference>
<evidence type="ECO:0000256" key="3">
    <source>
        <dbReference type="ARBA" id="ARBA00022692"/>
    </source>
</evidence>
<evidence type="ECO:0000256" key="2">
    <source>
        <dbReference type="ARBA" id="ARBA00006024"/>
    </source>
</evidence>
<dbReference type="PROSITE" id="PS00154">
    <property type="entry name" value="ATPASE_E1_E2"/>
    <property type="match status" value="1"/>
</dbReference>
<dbReference type="InterPro" id="IPR059000">
    <property type="entry name" value="ATPase_P-type_domA"/>
</dbReference>
<name>A0ABU0LH73_XANAG</name>
<dbReference type="Gene3D" id="3.40.50.1000">
    <property type="entry name" value="HAD superfamily/HAD-like"/>
    <property type="match status" value="1"/>
</dbReference>
<keyword evidence="4" id="KW-1278">Translocase</keyword>